<reference evidence="1" key="1">
    <citation type="submission" date="2020-05" db="EMBL/GenBank/DDBJ databases">
        <title>Mycena genomes resolve the evolution of fungal bioluminescence.</title>
        <authorList>
            <person name="Tsai I.J."/>
        </authorList>
    </citation>
    <scope>NUCLEOTIDE SEQUENCE</scope>
    <source>
        <strain evidence="1">CCC161011</strain>
    </source>
</reference>
<protein>
    <submittedName>
        <fullName evidence="1">Uncharacterized protein</fullName>
    </submittedName>
</protein>
<keyword evidence="2" id="KW-1185">Reference proteome</keyword>
<dbReference type="AlphaFoldDB" id="A0A8H6XW20"/>
<gene>
    <name evidence="1" type="ORF">MVEN_01376900</name>
</gene>
<organism evidence="1 2">
    <name type="scientific">Mycena venus</name>
    <dbReference type="NCBI Taxonomy" id="2733690"/>
    <lineage>
        <taxon>Eukaryota</taxon>
        <taxon>Fungi</taxon>
        <taxon>Dikarya</taxon>
        <taxon>Basidiomycota</taxon>
        <taxon>Agaricomycotina</taxon>
        <taxon>Agaricomycetes</taxon>
        <taxon>Agaricomycetidae</taxon>
        <taxon>Agaricales</taxon>
        <taxon>Marasmiineae</taxon>
        <taxon>Mycenaceae</taxon>
        <taxon>Mycena</taxon>
    </lineage>
</organism>
<evidence type="ECO:0000313" key="1">
    <source>
        <dbReference type="EMBL" id="KAF7348593.1"/>
    </source>
</evidence>
<sequence>MNFLIAVFRWLMDSYKDTAEPLPPFGGCLDPIHPLWHTSFLVVLPYPPSPSLFTICSYGTSIACFYRIYEFAVIHDDIRFRNEIEYFCHQQWPIALLPDPCDSGRGRAALIAALTHILCASFTDRIKKGLPRGAPVYIKDFDEMRARPRIWKMPDSAAGTPATYRR</sequence>
<evidence type="ECO:0000313" key="2">
    <source>
        <dbReference type="Proteomes" id="UP000620124"/>
    </source>
</evidence>
<comment type="caution">
    <text evidence="1">The sequence shown here is derived from an EMBL/GenBank/DDBJ whole genome shotgun (WGS) entry which is preliminary data.</text>
</comment>
<dbReference type="EMBL" id="JACAZI010000011">
    <property type="protein sequence ID" value="KAF7348593.1"/>
    <property type="molecule type" value="Genomic_DNA"/>
</dbReference>
<proteinExistence type="predicted"/>
<accession>A0A8H6XW20</accession>
<dbReference type="OrthoDB" id="5422293at2759"/>
<dbReference type="Proteomes" id="UP000620124">
    <property type="component" value="Unassembled WGS sequence"/>
</dbReference>
<name>A0A8H6XW20_9AGAR</name>